<gene>
    <name evidence="2" type="ORF">PBK173_000118600</name>
    <name evidence="3" type="ORF">PBNK65E_000498000</name>
    <name evidence="5" type="ORF">PBNK65NY_000493100</name>
    <name evidence="6" type="ORF">PBSP11A_000495300</name>
    <name evidence="4" type="ORF">PBSP11RLL_000494800</name>
</gene>
<evidence type="ECO:0000313" key="7">
    <source>
        <dbReference type="Proteomes" id="UP000069549"/>
    </source>
</evidence>
<dbReference type="Proteomes" id="UP000220214">
    <property type="component" value="Unassembled WGS sequence"/>
</dbReference>
<dbReference type="OrthoDB" id="371613at2759"/>
<dbReference type="EMBL" id="FLVA01000086">
    <property type="protein sequence ID" value="SBW38153.1"/>
    <property type="molecule type" value="Genomic_DNA"/>
</dbReference>
<evidence type="ECO:0000313" key="4">
    <source>
        <dbReference type="EMBL" id="SCL81889.1"/>
    </source>
</evidence>
<dbReference type="Proteomes" id="UP000069549">
    <property type="component" value="Chromosome 6"/>
</dbReference>
<dbReference type="Proteomes" id="UP000219974">
    <property type="component" value="Unassembled WGS sequence"/>
</dbReference>
<dbReference type="InterPro" id="IPR006486">
    <property type="entry name" value="PYST_A"/>
</dbReference>
<evidence type="ECO:0000313" key="6">
    <source>
        <dbReference type="EMBL" id="SCL82447.1"/>
    </source>
</evidence>
<evidence type="ECO:0000313" key="5">
    <source>
        <dbReference type="EMBL" id="SCL82193.1"/>
    </source>
</evidence>
<dbReference type="NCBIfam" id="TIGR01599">
    <property type="entry name" value="PYST-A"/>
    <property type="match status" value="1"/>
</dbReference>
<proteinExistence type="predicted"/>
<dbReference type="AlphaFoldDB" id="A0A113R993"/>
<evidence type="ECO:0000313" key="10">
    <source>
        <dbReference type="Proteomes" id="UP000220214"/>
    </source>
</evidence>
<dbReference type="EMBL" id="FMIE01000055">
    <property type="protein sequence ID" value="SCL82193.1"/>
    <property type="molecule type" value="Genomic_DNA"/>
</dbReference>
<evidence type="ECO:0000313" key="9">
    <source>
        <dbReference type="Proteomes" id="UP000219974"/>
    </source>
</evidence>
<protein>
    <submittedName>
        <fullName evidence="2">Fam-a protein</fullName>
    </submittedName>
</protein>
<evidence type="ECO:0000256" key="1">
    <source>
        <dbReference type="SAM" id="MobiDB-lite"/>
    </source>
</evidence>
<dbReference type="OMA" id="HITIQYK"/>
<dbReference type="EMBL" id="FMII01000080">
    <property type="protein sequence ID" value="SCL82447.1"/>
    <property type="molecule type" value="Genomic_DNA"/>
</dbReference>
<evidence type="ECO:0000313" key="8">
    <source>
        <dbReference type="Proteomes" id="UP000219860"/>
    </source>
</evidence>
<organism evidence="2 7">
    <name type="scientific">Plasmodium berghei</name>
    <dbReference type="NCBI Taxonomy" id="5821"/>
    <lineage>
        <taxon>Eukaryota</taxon>
        <taxon>Sar</taxon>
        <taxon>Alveolata</taxon>
        <taxon>Apicomplexa</taxon>
        <taxon>Aconoidasida</taxon>
        <taxon>Haemosporida</taxon>
        <taxon>Plasmodiidae</taxon>
        <taxon>Plasmodium</taxon>
        <taxon>Plasmodium (Vinckeia)</taxon>
    </lineage>
</organism>
<dbReference type="Proteomes" id="UP000219860">
    <property type="component" value="Unassembled WGS sequence"/>
</dbReference>
<dbReference type="SUPFAM" id="SSF55961">
    <property type="entry name" value="Bet v1-like"/>
    <property type="match status" value="1"/>
</dbReference>
<evidence type="ECO:0000313" key="2">
    <source>
        <dbReference type="EMBL" id="CXI21147.1"/>
    </source>
</evidence>
<evidence type="ECO:0000313" key="3">
    <source>
        <dbReference type="EMBL" id="SBW38153.1"/>
    </source>
</evidence>
<dbReference type="EMBL" id="FMIH01000065">
    <property type="protein sequence ID" value="SCL81889.1"/>
    <property type="molecule type" value="Genomic_DNA"/>
</dbReference>
<sequence>MNNKYIKIVFWVIGLFAYTYNKALATESAASKSVQKKSIRDKHASKEGSSSNATPSSSNGNPNIQNGEYVIPLCTNPEEIRKASELMGEVIKLLQHHATNEEGYDTTKRHDKHITIQYKNSKGQEGIQKLNLKIRNPDKYSEIIHTLCESKGIQHFGDIMVKGKFILKYTPNLVMIKQRYKNVSNTFKGHFHALFSKVEISPNTTIIAYASADINDRSSTIQKINNNGTSITAESLESDNVSQEKAIMEVPKQNIANIFGFLIKKEANHVKVTYISSINENIPFSHNYIMQIVKTNKLADIMRLRDHFTSK</sequence>
<feature type="region of interest" description="Disordered" evidence="1">
    <location>
        <begin position="31"/>
        <end position="63"/>
    </location>
</feature>
<feature type="compositionally biased region" description="Low complexity" evidence="1">
    <location>
        <begin position="48"/>
        <end position="63"/>
    </location>
</feature>
<name>A0A113R993_PLABE</name>
<reference evidence="2 7" key="1">
    <citation type="submission" date="2016-02" db="EMBL/GenBank/DDBJ databases">
        <authorList>
            <consortium name="Pathogen Informatics"/>
        </authorList>
    </citation>
    <scope>NUCLEOTIDE SEQUENCE [LARGE SCALE GENOMIC DNA]</scope>
    <source>
        <strain evidence="2 7">K173</strain>
        <strain evidence="5">NK65 ny</strain>
        <strain evidence="3 10">NK65e</strain>
        <strain evidence="6 8">SP11 Antwerpcl1</strain>
        <strain evidence="4 9">SP11 RLL</strain>
    </source>
</reference>
<dbReference type="VEuPathDB" id="PlasmoDB:PBANKA_0623400"/>
<dbReference type="Proteomes" id="UP000516480">
    <property type="component" value="Unassembled WGS sequence"/>
</dbReference>
<accession>A0A113R993</accession>
<dbReference type="EMBL" id="LT160026">
    <property type="protein sequence ID" value="CXI21147.1"/>
    <property type="molecule type" value="Genomic_DNA"/>
</dbReference>